<evidence type="ECO:0000313" key="1">
    <source>
        <dbReference type="Proteomes" id="UP000095283"/>
    </source>
</evidence>
<keyword evidence="1" id="KW-1185">Reference proteome</keyword>
<protein>
    <submittedName>
        <fullName evidence="2">Uncharacterized protein</fullName>
    </submittedName>
</protein>
<accession>A0A1I7X773</accession>
<name>A0A1I7X773_HETBA</name>
<evidence type="ECO:0000313" key="2">
    <source>
        <dbReference type="WBParaSite" id="Hba_13276"/>
    </source>
</evidence>
<dbReference type="WBParaSite" id="Hba_13276">
    <property type="protein sequence ID" value="Hba_13276"/>
    <property type="gene ID" value="Hba_13276"/>
</dbReference>
<reference evidence="2" key="1">
    <citation type="submission" date="2016-11" db="UniProtKB">
        <authorList>
            <consortium name="WormBaseParasite"/>
        </authorList>
    </citation>
    <scope>IDENTIFICATION</scope>
</reference>
<dbReference type="AlphaFoldDB" id="A0A1I7X773"/>
<dbReference type="Proteomes" id="UP000095283">
    <property type="component" value="Unplaced"/>
</dbReference>
<proteinExistence type="predicted"/>
<organism evidence="1 2">
    <name type="scientific">Heterorhabditis bacteriophora</name>
    <name type="common">Entomopathogenic nematode worm</name>
    <dbReference type="NCBI Taxonomy" id="37862"/>
    <lineage>
        <taxon>Eukaryota</taxon>
        <taxon>Metazoa</taxon>
        <taxon>Ecdysozoa</taxon>
        <taxon>Nematoda</taxon>
        <taxon>Chromadorea</taxon>
        <taxon>Rhabditida</taxon>
        <taxon>Rhabditina</taxon>
        <taxon>Rhabditomorpha</taxon>
        <taxon>Strongyloidea</taxon>
        <taxon>Heterorhabditidae</taxon>
        <taxon>Heterorhabditis</taxon>
    </lineage>
</organism>
<sequence>MIKYILVFNQIPSYSGIPSSPGSTSGAARGQQPFDATAALYANLGAQPFGDGGLYVSPQPLHNYHNKHNTSEWRLHYICPDFGFEQYYGNSLTPFGCGCTPAVRPGGIALRSTAVFRCLRPERVAQPPAAL</sequence>